<keyword evidence="3" id="KW-0964">Secreted</keyword>
<dbReference type="OrthoDB" id="4937502at2759"/>
<dbReference type="SUPFAM" id="SSF81296">
    <property type="entry name" value="E set domains"/>
    <property type="match status" value="1"/>
</dbReference>
<dbReference type="EMBL" id="LJIJ01001212">
    <property type="protein sequence ID" value="ODM92513.1"/>
    <property type="molecule type" value="Genomic_DNA"/>
</dbReference>
<evidence type="ECO:0000256" key="4">
    <source>
        <dbReference type="SAM" id="Phobius"/>
    </source>
</evidence>
<dbReference type="GO" id="GO:0005576">
    <property type="term" value="C:extracellular region"/>
    <property type="evidence" value="ECO:0007669"/>
    <property type="project" value="UniProtKB-SubCell"/>
</dbReference>
<dbReference type="STRING" id="48709.A0A1D2MHT3"/>
<dbReference type="GO" id="GO:0032934">
    <property type="term" value="F:sterol binding"/>
    <property type="evidence" value="ECO:0007669"/>
    <property type="project" value="InterPro"/>
</dbReference>
<feature type="domain" description="MD-2-related lipid-recognition" evidence="5">
    <location>
        <begin position="100"/>
        <end position="222"/>
    </location>
</feature>
<keyword evidence="4" id="KW-0472">Membrane</keyword>
<dbReference type="Gene3D" id="2.60.40.770">
    <property type="match status" value="1"/>
</dbReference>
<dbReference type="InterPro" id="IPR039670">
    <property type="entry name" value="NPC2-like"/>
</dbReference>
<comment type="caution">
    <text evidence="6">The sequence shown here is derived from an EMBL/GenBank/DDBJ whole genome shotgun (WGS) entry which is preliminary data.</text>
</comment>
<keyword evidence="4" id="KW-1133">Transmembrane helix</keyword>
<organism evidence="6 7">
    <name type="scientific">Orchesella cincta</name>
    <name type="common">Springtail</name>
    <name type="synonym">Podura cincta</name>
    <dbReference type="NCBI Taxonomy" id="48709"/>
    <lineage>
        <taxon>Eukaryota</taxon>
        <taxon>Metazoa</taxon>
        <taxon>Ecdysozoa</taxon>
        <taxon>Arthropoda</taxon>
        <taxon>Hexapoda</taxon>
        <taxon>Collembola</taxon>
        <taxon>Entomobryomorpha</taxon>
        <taxon>Entomobryoidea</taxon>
        <taxon>Orchesellidae</taxon>
        <taxon>Orchesellinae</taxon>
        <taxon>Orchesella</taxon>
    </lineage>
</organism>
<reference evidence="6 7" key="1">
    <citation type="journal article" date="2016" name="Genome Biol. Evol.">
        <title>Gene Family Evolution Reflects Adaptation to Soil Environmental Stressors in the Genome of the Collembolan Orchesella cincta.</title>
        <authorList>
            <person name="Faddeeva-Vakhrusheva A."/>
            <person name="Derks M.F."/>
            <person name="Anvar S.Y."/>
            <person name="Agamennone V."/>
            <person name="Suring W."/>
            <person name="Smit S."/>
            <person name="van Straalen N.M."/>
            <person name="Roelofs D."/>
        </authorList>
    </citation>
    <scope>NUCLEOTIDE SEQUENCE [LARGE SCALE GENOMIC DNA]</scope>
    <source>
        <tissue evidence="6">Mixed pool</tissue>
    </source>
</reference>
<evidence type="ECO:0000256" key="3">
    <source>
        <dbReference type="ARBA" id="ARBA00022525"/>
    </source>
</evidence>
<dbReference type="SMART" id="SM00737">
    <property type="entry name" value="ML"/>
    <property type="match status" value="1"/>
</dbReference>
<dbReference type="PANTHER" id="PTHR11306:SF68">
    <property type="entry name" value="NPC INTRACELLULAR CHOLESTEROL TRANSPORTER 2"/>
    <property type="match status" value="1"/>
</dbReference>
<accession>A0A1D2MHT3</accession>
<evidence type="ECO:0000256" key="2">
    <source>
        <dbReference type="ARBA" id="ARBA00006370"/>
    </source>
</evidence>
<dbReference type="GO" id="GO:0015918">
    <property type="term" value="P:sterol transport"/>
    <property type="evidence" value="ECO:0007669"/>
    <property type="project" value="InterPro"/>
</dbReference>
<dbReference type="PANTHER" id="PTHR11306">
    <property type="entry name" value="NIEMANN PICK TYPE C2 PROTEIN NPC2-RELATED"/>
    <property type="match status" value="1"/>
</dbReference>
<evidence type="ECO:0000256" key="1">
    <source>
        <dbReference type="ARBA" id="ARBA00004613"/>
    </source>
</evidence>
<sequence>MRRASFKHVLVVTYVTNFVLTLLVSVPIIDTSLVAHRTFSRYTHISRGNNEILEVAIEEATIVLEDSNEDYMGTNQDIGVNWYDEDDIYDDEKDILSSPYSDCGSPGVNLKQFSVSPCGGDPCVIRRGSRFSFNVTFVPKVKTYRLPCSLTAKWGLIRKKIDCPQHDACYASGMNCPLQIGKTYNYTISMSVSTKIPKFKYWVTGELKDDNGRTFMCLKVHVKVS</sequence>
<evidence type="ECO:0000313" key="7">
    <source>
        <dbReference type="Proteomes" id="UP000094527"/>
    </source>
</evidence>
<dbReference type="FunFam" id="2.60.40.770:FF:000001">
    <property type="entry name" value="NPC intracellular cholesterol transporter 2"/>
    <property type="match status" value="1"/>
</dbReference>
<dbReference type="Proteomes" id="UP000094527">
    <property type="component" value="Unassembled WGS sequence"/>
</dbReference>
<proteinExistence type="inferred from homology"/>
<evidence type="ECO:0000259" key="5">
    <source>
        <dbReference type="SMART" id="SM00737"/>
    </source>
</evidence>
<comment type="similarity">
    <text evidence="2">Belongs to the NPC2 family.</text>
</comment>
<dbReference type="AlphaFoldDB" id="A0A1D2MHT3"/>
<dbReference type="InterPro" id="IPR003172">
    <property type="entry name" value="ML_dom"/>
</dbReference>
<protein>
    <submittedName>
        <fullName evidence="6">Epididymal secretory protein E1</fullName>
    </submittedName>
</protein>
<evidence type="ECO:0000313" key="6">
    <source>
        <dbReference type="EMBL" id="ODM92513.1"/>
    </source>
</evidence>
<gene>
    <name evidence="6" type="ORF">Ocin01_14170</name>
</gene>
<keyword evidence="7" id="KW-1185">Reference proteome</keyword>
<dbReference type="InterPro" id="IPR014756">
    <property type="entry name" value="Ig_E-set"/>
</dbReference>
<feature type="transmembrane region" description="Helical" evidence="4">
    <location>
        <begin position="9"/>
        <end position="29"/>
    </location>
</feature>
<keyword evidence="4" id="KW-0812">Transmembrane</keyword>
<dbReference type="Pfam" id="PF02221">
    <property type="entry name" value="E1_DerP2_DerF2"/>
    <property type="match status" value="1"/>
</dbReference>
<name>A0A1D2MHT3_ORCCI</name>
<comment type="subcellular location">
    <subcellularLocation>
        <location evidence="1">Secreted</location>
    </subcellularLocation>
</comment>